<name>A0ABP7US95_9FLAO</name>
<sequence>MKSRLFLFLFSISVSAQIKGVVKDSLTGNPISYVNIWVENENIGASSEENGTFEIYNSEKSKNLIFTAIGFEKKIVKISECKEVKLKSVEYLLDEIVLSNSKETKQIEIGKTKNSISQAFDNGPKIVAKFFPYKLSYKSTKYIKKVTVLTDSKIENATIKLHFYAVDSLGFPSKELLKKDLILTVKKGVNNHAFDISDLNLTIPKSGLFVGFEKLLIEKNKLETTITDFNSNTTKSQRKYYPFLLYNFVERDFQFEYSGGKWSKQQKFNLDGSVSKMMINEPAINLILTN</sequence>
<keyword evidence="2" id="KW-1185">Reference proteome</keyword>
<organism evidence="1 2">
    <name type="scientific">Flavobacterium chungnamense</name>
    <dbReference type="NCBI Taxonomy" id="706182"/>
    <lineage>
        <taxon>Bacteria</taxon>
        <taxon>Pseudomonadati</taxon>
        <taxon>Bacteroidota</taxon>
        <taxon>Flavobacteriia</taxon>
        <taxon>Flavobacteriales</taxon>
        <taxon>Flavobacteriaceae</taxon>
        <taxon>Flavobacterium</taxon>
    </lineage>
</organism>
<reference evidence="2" key="1">
    <citation type="journal article" date="2019" name="Int. J. Syst. Evol. Microbiol.">
        <title>The Global Catalogue of Microorganisms (GCM) 10K type strain sequencing project: providing services to taxonomists for standard genome sequencing and annotation.</title>
        <authorList>
            <consortium name="The Broad Institute Genomics Platform"/>
            <consortium name="The Broad Institute Genome Sequencing Center for Infectious Disease"/>
            <person name="Wu L."/>
            <person name="Ma J."/>
        </authorList>
    </citation>
    <scope>NUCLEOTIDE SEQUENCE [LARGE SCALE GENOMIC DNA]</scope>
    <source>
        <strain evidence="2">JCM 17068</strain>
    </source>
</reference>
<accession>A0ABP7US95</accession>
<proteinExistence type="predicted"/>
<dbReference type="EMBL" id="BAABCS010000016">
    <property type="protein sequence ID" value="GAA4051123.1"/>
    <property type="molecule type" value="Genomic_DNA"/>
</dbReference>
<dbReference type="RefSeq" id="WP_345093468.1">
    <property type="nucleotide sequence ID" value="NZ_BAABCS010000016.1"/>
</dbReference>
<evidence type="ECO:0000313" key="1">
    <source>
        <dbReference type="EMBL" id="GAA4051123.1"/>
    </source>
</evidence>
<dbReference type="Gene3D" id="2.60.40.1120">
    <property type="entry name" value="Carboxypeptidase-like, regulatory domain"/>
    <property type="match status" value="1"/>
</dbReference>
<evidence type="ECO:0000313" key="2">
    <source>
        <dbReference type="Proteomes" id="UP001500426"/>
    </source>
</evidence>
<dbReference type="Proteomes" id="UP001500426">
    <property type="component" value="Unassembled WGS sequence"/>
</dbReference>
<comment type="caution">
    <text evidence="1">The sequence shown here is derived from an EMBL/GenBank/DDBJ whole genome shotgun (WGS) entry which is preliminary data.</text>
</comment>
<dbReference type="InterPro" id="IPR008969">
    <property type="entry name" value="CarboxyPept-like_regulatory"/>
</dbReference>
<gene>
    <name evidence="1" type="ORF">GCM10022388_16570</name>
</gene>
<dbReference type="SUPFAM" id="SSF49464">
    <property type="entry name" value="Carboxypeptidase regulatory domain-like"/>
    <property type="match status" value="1"/>
</dbReference>
<protein>
    <submittedName>
        <fullName evidence="1">Carboxypeptidase-like regulatory domain-containing protein</fullName>
    </submittedName>
</protein>
<dbReference type="Pfam" id="PF13715">
    <property type="entry name" value="CarbopepD_reg_2"/>
    <property type="match status" value="1"/>
</dbReference>